<evidence type="ECO:0000313" key="2">
    <source>
        <dbReference type="EMBL" id="KAJ7408248.1"/>
    </source>
</evidence>
<protein>
    <submittedName>
        <fullName evidence="2">Rna-directed dna polymerase from mobile element jockey-like</fullName>
    </submittedName>
</protein>
<accession>A0ABQ9CXJ3</accession>
<organism evidence="2 3">
    <name type="scientific">Willisornis vidua</name>
    <name type="common">Xingu scale-backed antbird</name>
    <dbReference type="NCBI Taxonomy" id="1566151"/>
    <lineage>
        <taxon>Eukaryota</taxon>
        <taxon>Metazoa</taxon>
        <taxon>Chordata</taxon>
        <taxon>Craniata</taxon>
        <taxon>Vertebrata</taxon>
        <taxon>Euteleostomi</taxon>
        <taxon>Archelosauria</taxon>
        <taxon>Archosauria</taxon>
        <taxon>Dinosauria</taxon>
        <taxon>Saurischia</taxon>
        <taxon>Theropoda</taxon>
        <taxon>Coelurosauria</taxon>
        <taxon>Aves</taxon>
        <taxon>Neognathae</taxon>
        <taxon>Neoaves</taxon>
        <taxon>Telluraves</taxon>
        <taxon>Australaves</taxon>
        <taxon>Passeriformes</taxon>
        <taxon>Thamnophilidae</taxon>
        <taxon>Willisornis</taxon>
    </lineage>
</organism>
<dbReference type="Proteomes" id="UP001145742">
    <property type="component" value="Unassembled WGS sequence"/>
</dbReference>
<feature type="region of interest" description="Disordered" evidence="1">
    <location>
        <begin position="108"/>
        <end position="127"/>
    </location>
</feature>
<keyword evidence="3" id="KW-1185">Reference proteome</keyword>
<name>A0ABQ9CXJ3_9PASS</name>
<gene>
    <name evidence="2" type="ORF">WISP_121917</name>
</gene>
<dbReference type="EMBL" id="WHWB01034554">
    <property type="protein sequence ID" value="KAJ7408248.1"/>
    <property type="molecule type" value="Genomic_DNA"/>
</dbReference>
<feature type="compositionally biased region" description="Gly residues" evidence="1">
    <location>
        <begin position="118"/>
        <end position="127"/>
    </location>
</feature>
<proteinExistence type="predicted"/>
<sequence>MGQDQCLRFSNVKFHDLHLSHHNPNQCYRLEAECLGSCLSEKAFRVLIDRLNMSQQCAQVAKKASGILACIRNIVASRTRKIIALLYLAPQVLCPVLGPLEQERHYGAGVSPEKGNEADGGSGAQVL</sequence>
<comment type="caution">
    <text evidence="2">The sequence shown here is derived from an EMBL/GenBank/DDBJ whole genome shotgun (WGS) entry which is preliminary data.</text>
</comment>
<reference evidence="2" key="1">
    <citation type="submission" date="2019-10" db="EMBL/GenBank/DDBJ databases">
        <authorList>
            <person name="Soares A.E.R."/>
            <person name="Aleixo A."/>
            <person name="Schneider P."/>
            <person name="Miyaki C.Y."/>
            <person name="Schneider M.P."/>
            <person name="Mello C."/>
            <person name="Vasconcelos A.T.R."/>
        </authorList>
    </citation>
    <scope>NUCLEOTIDE SEQUENCE</scope>
    <source>
        <tissue evidence="2">Muscle</tissue>
    </source>
</reference>
<evidence type="ECO:0000313" key="3">
    <source>
        <dbReference type="Proteomes" id="UP001145742"/>
    </source>
</evidence>
<evidence type="ECO:0000256" key="1">
    <source>
        <dbReference type="SAM" id="MobiDB-lite"/>
    </source>
</evidence>